<feature type="compositionally biased region" description="Polar residues" evidence="1">
    <location>
        <begin position="68"/>
        <end position="79"/>
    </location>
</feature>
<proteinExistence type="predicted"/>
<reference evidence="2 3" key="1">
    <citation type="submission" date="2020-06" db="EMBL/GenBank/DDBJ databases">
        <authorList>
            <person name="Li R."/>
            <person name="Bekaert M."/>
        </authorList>
    </citation>
    <scope>NUCLEOTIDE SEQUENCE [LARGE SCALE GENOMIC DNA]</scope>
    <source>
        <strain evidence="3">wild</strain>
    </source>
</reference>
<dbReference type="EMBL" id="CACVKT020003644">
    <property type="protein sequence ID" value="CAC5384768.1"/>
    <property type="molecule type" value="Genomic_DNA"/>
</dbReference>
<dbReference type="Proteomes" id="UP000507470">
    <property type="component" value="Unassembled WGS sequence"/>
</dbReference>
<gene>
    <name evidence="2" type="ORF">MCOR_20379</name>
</gene>
<sequence length="221" mass="25240">MLHNKPEARVSASDADEFIATVKVLKLRVKETQNEDENNSQDSDMPPSPSQPSSPCRPGNIIYKYRTETSSSRLDTSKSPGGVDLTLPSLSRPDAPSTSSASKYSSNLIKLEEELLNIPNFILEQIYPDNIFNKVVLTLSIRGNHVINISRYRTLSRYNRCYSYICKGIETDFWGKEFLPEHVRCLYMTEDDENLVLNCMNTRFGRKNLEKTRFATNTQKM</sequence>
<dbReference type="AlphaFoldDB" id="A0A6J8BL58"/>
<keyword evidence="3" id="KW-1185">Reference proteome</keyword>
<protein>
    <submittedName>
        <fullName evidence="2">Uncharacterized protein</fullName>
    </submittedName>
</protein>
<name>A0A6J8BL58_MYTCO</name>
<feature type="region of interest" description="Disordered" evidence="1">
    <location>
        <begin position="30"/>
        <end position="103"/>
    </location>
</feature>
<evidence type="ECO:0000313" key="2">
    <source>
        <dbReference type="EMBL" id="CAC5384768.1"/>
    </source>
</evidence>
<evidence type="ECO:0000256" key="1">
    <source>
        <dbReference type="SAM" id="MobiDB-lite"/>
    </source>
</evidence>
<evidence type="ECO:0000313" key="3">
    <source>
        <dbReference type="Proteomes" id="UP000507470"/>
    </source>
</evidence>
<accession>A0A6J8BL58</accession>
<organism evidence="2 3">
    <name type="scientific">Mytilus coruscus</name>
    <name type="common">Sea mussel</name>
    <dbReference type="NCBI Taxonomy" id="42192"/>
    <lineage>
        <taxon>Eukaryota</taxon>
        <taxon>Metazoa</taxon>
        <taxon>Spiralia</taxon>
        <taxon>Lophotrochozoa</taxon>
        <taxon>Mollusca</taxon>
        <taxon>Bivalvia</taxon>
        <taxon>Autobranchia</taxon>
        <taxon>Pteriomorphia</taxon>
        <taxon>Mytilida</taxon>
        <taxon>Mytiloidea</taxon>
        <taxon>Mytilidae</taxon>
        <taxon>Mytilinae</taxon>
        <taxon>Mytilus</taxon>
    </lineage>
</organism>